<evidence type="ECO:0000313" key="1">
    <source>
        <dbReference type="EMBL" id="CAK9189495.1"/>
    </source>
</evidence>
<protein>
    <recommendedName>
        <fullName evidence="3">Protein NEOXANTHIN-DEFICIENT 1</fullName>
    </recommendedName>
</protein>
<dbReference type="SUPFAM" id="SSF160104">
    <property type="entry name" value="Acetoacetate decarboxylase-like"/>
    <property type="match status" value="1"/>
</dbReference>
<dbReference type="Proteomes" id="UP001497512">
    <property type="component" value="Chromosome 1"/>
</dbReference>
<organism evidence="1 2">
    <name type="scientific">Sphagnum troendelagicum</name>
    <dbReference type="NCBI Taxonomy" id="128251"/>
    <lineage>
        <taxon>Eukaryota</taxon>
        <taxon>Viridiplantae</taxon>
        <taxon>Streptophyta</taxon>
        <taxon>Embryophyta</taxon>
        <taxon>Bryophyta</taxon>
        <taxon>Sphagnophytina</taxon>
        <taxon>Sphagnopsida</taxon>
        <taxon>Sphagnales</taxon>
        <taxon>Sphagnaceae</taxon>
        <taxon>Sphagnum</taxon>
    </lineage>
</organism>
<dbReference type="PANTHER" id="PTHR35467">
    <property type="match status" value="1"/>
</dbReference>
<evidence type="ECO:0008006" key="3">
    <source>
        <dbReference type="Google" id="ProtNLM"/>
    </source>
</evidence>
<accession>A0ABP0T7K4</accession>
<evidence type="ECO:0000313" key="2">
    <source>
        <dbReference type="Proteomes" id="UP001497512"/>
    </source>
</evidence>
<sequence>MASSSQEDSSSRTRNYGDGPPWIFTGRALYQLHLVKAEVARRFIPPELKLVQAFGYTLGGLYLAHYDSSPAGIFDEMVVLAGIVWNPPTSCAWASRVLVNSKEARDHGIKEVGLPSRTADFRLVSPPSDTVIQFKFTYMITATQCQGRKSKCFLEFAELQLGGRVFLKTAINMVVCSRRSRCSITVMGTKGPGWSGPSIHMSLPSFSGKTKQQPELLKYSCSLNCRVRAVVPAQVFSLQSSQEGISENTKDECGDTEVLSILMGKPLVALGFERMVMHVDAPTVVTLKDTQHDHKVATGKLASWPHHPTSSI</sequence>
<dbReference type="InterPro" id="IPR023375">
    <property type="entry name" value="ADC_dom_sf"/>
</dbReference>
<reference evidence="1 2" key="1">
    <citation type="submission" date="2024-02" db="EMBL/GenBank/DDBJ databases">
        <authorList>
            <consortium name="ELIXIR-Norway"/>
            <consortium name="Elixir Norway"/>
        </authorList>
    </citation>
    <scope>NUCLEOTIDE SEQUENCE [LARGE SCALE GENOMIC DNA]</scope>
</reference>
<dbReference type="Gene3D" id="2.40.400.10">
    <property type="entry name" value="Acetoacetate decarboxylase-like"/>
    <property type="match status" value="1"/>
</dbReference>
<proteinExistence type="predicted"/>
<name>A0ABP0T7K4_9BRYO</name>
<dbReference type="EMBL" id="OZ019893">
    <property type="protein sequence ID" value="CAK9189495.1"/>
    <property type="molecule type" value="Genomic_DNA"/>
</dbReference>
<gene>
    <name evidence="1" type="ORF">CSSPTR1EN2_LOCUS146</name>
</gene>
<dbReference type="InterPro" id="IPR039343">
    <property type="entry name" value="NDX1-like"/>
</dbReference>
<dbReference type="PANTHER" id="PTHR35467:SF2">
    <property type="entry name" value="PROTEIN NEOXANTHIN-DEFICIENT 1"/>
    <property type="match status" value="1"/>
</dbReference>
<keyword evidence="2" id="KW-1185">Reference proteome</keyword>